<keyword evidence="3" id="KW-1185">Reference proteome</keyword>
<comment type="caution">
    <text evidence="2">The sequence shown here is derived from an EMBL/GenBank/DDBJ whole genome shotgun (WGS) entry which is preliminary data.</text>
</comment>
<feature type="coiled-coil region" evidence="1">
    <location>
        <begin position="129"/>
        <end position="156"/>
    </location>
</feature>
<reference evidence="2" key="1">
    <citation type="submission" date="2021-06" db="EMBL/GenBank/DDBJ databases">
        <authorList>
            <person name="Kallberg Y."/>
            <person name="Tangrot J."/>
            <person name="Rosling A."/>
        </authorList>
    </citation>
    <scope>NUCLEOTIDE SEQUENCE</scope>
    <source>
        <strain evidence="2">IA702</strain>
    </source>
</reference>
<organism evidence="2 3">
    <name type="scientific">Paraglomus occultum</name>
    <dbReference type="NCBI Taxonomy" id="144539"/>
    <lineage>
        <taxon>Eukaryota</taxon>
        <taxon>Fungi</taxon>
        <taxon>Fungi incertae sedis</taxon>
        <taxon>Mucoromycota</taxon>
        <taxon>Glomeromycotina</taxon>
        <taxon>Glomeromycetes</taxon>
        <taxon>Paraglomerales</taxon>
        <taxon>Paraglomeraceae</taxon>
        <taxon>Paraglomus</taxon>
    </lineage>
</organism>
<dbReference type="EMBL" id="CAJVPJ010001787">
    <property type="protein sequence ID" value="CAG8603670.1"/>
    <property type="molecule type" value="Genomic_DNA"/>
</dbReference>
<name>A0A9N9CHC5_9GLOM</name>
<gene>
    <name evidence="2" type="ORF">POCULU_LOCUS7598</name>
</gene>
<evidence type="ECO:0000313" key="3">
    <source>
        <dbReference type="Proteomes" id="UP000789572"/>
    </source>
</evidence>
<proteinExistence type="predicted"/>
<protein>
    <submittedName>
        <fullName evidence="2">4252_t:CDS:1</fullName>
    </submittedName>
</protein>
<accession>A0A9N9CHC5</accession>
<dbReference type="AlphaFoldDB" id="A0A9N9CHC5"/>
<evidence type="ECO:0000256" key="1">
    <source>
        <dbReference type="SAM" id="Coils"/>
    </source>
</evidence>
<evidence type="ECO:0000313" key="2">
    <source>
        <dbReference type="EMBL" id="CAG8603670.1"/>
    </source>
</evidence>
<keyword evidence="1" id="KW-0175">Coiled coil</keyword>
<feature type="coiled-coil region" evidence="1">
    <location>
        <begin position="33"/>
        <end position="64"/>
    </location>
</feature>
<dbReference type="Proteomes" id="UP000789572">
    <property type="component" value="Unassembled WGS sequence"/>
</dbReference>
<sequence>MTSVRWKRNTEDELPKIIGDLVNISTNKILEKKDDFVKKLEELSVEVNNKETELSEKVEGLKKELYKYDEQNRVLPLGIEMEEIDSLVCAYMEETKHNSKEKEVKQKEARAIESELRKKIGDVDLEATIFQKCEEIAELKLESEQLQENTSRLEAKIETRTNT</sequence>